<organism evidence="5 6">
    <name type="scientific">Actinoplanes digitatis</name>
    <dbReference type="NCBI Taxonomy" id="1868"/>
    <lineage>
        <taxon>Bacteria</taxon>
        <taxon>Bacillati</taxon>
        <taxon>Actinomycetota</taxon>
        <taxon>Actinomycetes</taxon>
        <taxon>Micromonosporales</taxon>
        <taxon>Micromonosporaceae</taxon>
        <taxon>Actinoplanes</taxon>
    </lineage>
</organism>
<dbReference type="GO" id="GO:0005829">
    <property type="term" value="C:cytosol"/>
    <property type="evidence" value="ECO:0007669"/>
    <property type="project" value="TreeGrafter"/>
</dbReference>
<keyword evidence="3" id="KW-0269">Exonuclease</keyword>
<evidence type="ECO:0000313" key="6">
    <source>
        <dbReference type="Proteomes" id="UP000578112"/>
    </source>
</evidence>
<dbReference type="SUPFAM" id="SSF53098">
    <property type="entry name" value="Ribonuclease H-like"/>
    <property type="match status" value="1"/>
</dbReference>
<dbReference type="InterPro" id="IPR012337">
    <property type="entry name" value="RNaseH-like_sf"/>
</dbReference>
<dbReference type="GO" id="GO:0008408">
    <property type="term" value="F:3'-5' exonuclease activity"/>
    <property type="evidence" value="ECO:0007669"/>
    <property type="project" value="TreeGrafter"/>
</dbReference>
<dbReference type="Gene3D" id="3.30.420.10">
    <property type="entry name" value="Ribonuclease H-like superfamily/Ribonuclease H"/>
    <property type="match status" value="1"/>
</dbReference>
<evidence type="ECO:0000256" key="3">
    <source>
        <dbReference type="ARBA" id="ARBA00022839"/>
    </source>
</evidence>
<evidence type="ECO:0000259" key="4">
    <source>
        <dbReference type="SMART" id="SM00479"/>
    </source>
</evidence>
<evidence type="ECO:0000256" key="1">
    <source>
        <dbReference type="ARBA" id="ARBA00022722"/>
    </source>
</evidence>
<evidence type="ECO:0000256" key="2">
    <source>
        <dbReference type="ARBA" id="ARBA00022801"/>
    </source>
</evidence>
<dbReference type="Proteomes" id="UP000578112">
    <property type="component" value="Unassembled WGS sequence"/>
</dbReference>
<dbReference type="InterPro" id="IPR036397">
    <property type="entry name" value="RNaseH_sf"/>
</dbReference>
<dbReference type="PANTHER" id="PTHR30231">
    <property type="entry name" value="DNA POLYMERASE III SUBUNIT EPSILON"/>
    <property type="match status" value="1"/>
</dbReference>
<accession>A0A7W7MQT6</accession>
<dbReference type="InterPro" id="IPR013520">
    <property type="entry name" value="Ribonucl_H"/>
</dbReference>
<dbReference type="AlphaFoldDB" id="A0A7W7MQT6"/>
<protein>
    <submittedName>
        <fullName evidence="5">DNA polymerase-3 subunit epsilon</fullName>
        <ecNumber evidence="5">2.7.7.7</ecNumber>
    </submittedName>
</protein>
<keyword evidence="5" id="KW-0808">Transferase</keyword>
<dbReference type="GO" id="GO:0003887">
    <property type="term" value="F:DNA-directed DNA polymerase activity"/>
    <property type="evidence" value="ECO:0007669"/>
    <property type="project" value="UniProtKB-EC"/>
</dbReference>
<dbReference type="InterPro" id="IPR006054">
    <property type="entry name" value="DnaQ"/>
</dbReference>
<sequence>MRLRRGTSLPAPHPSLTWRAAEFCVVDVETTGLDLRRDDIIAYGATIVTHARIPCDRIAYGLVRPPRPVSAPALAVHALRTADLAGAPAIDEVVDRLVDLLSGRVLVAHAAWVERAFLNRALRPRGIRLARATIDTAALLRACRLADPDRPGEPNLEAASRRLGLPVHTPHHALGDAFTTAQLFLALATRLEASHARNRPRPLTLRQLYAISRYHRL</sequence>
<dbReference type="PANTHER" id="PTHR30231:SF4">
    <property type="entry name" value="PROTEIN NEN2"/>
    <property type="match status" value="1"/>
</dbReference>
<dbReference type="CDD" id="cd06127">
    <property type="entry name" value="DEDDh"/>
    <property type="match status" value="1"/>
</dbReference>
<reference evidence="5 6" key="1">
    <citation type="submission" date="2020-08" db="EMBL/GenBank/DDBJ databases">
        <title>Sequencing the genomes of 1000 actinobacteria strains.</title>
        <authorList>
            <person name="Klenk H.-P."/>
        </authorList>
    </citation>
    <scope>NUCLEOTIDE SEQUENCE [LARGE SCALE GENOMIC DNA]</scope>
    <source>
        <strain evidence="5 6">DSM 43149</strain>
    </source>
</reference>
<dbReference type="Pfam" id="PF00929">
    <property type="entry name" value="RNase_T"/>
    <property type="match status" value="1"/>
</dbReference>
<dbReference type="GO" id="GO:0006260">
    <property type="term" value="P:DNA replication"/>
    <property type="evidence" value="ECO:0007669"/>
    <property type="project" value="InterPro"/>
</dbReference>
<keyword evidence="6" id="KW-1185">Reference proteome</keyword>
<dbReference type="RefSeq" id="WP_184994287.1">
    <property type="nucleotide sequence ID" value="NZ_BOMK01000004.1"/>
</dbReference>
<keyword evidence="2" id="KW-0378">Hydrolase</keyword>
<dbReference type="SMART" id="SM00479">
    <property type="entry name" value="EXOIII"/>
    <property type="match status" value="1"/>
</dbReference>
<keyword evidence="5" id="KW-0548">Nucleotidyltransferase</keyword>
<feature type="domain" description="Exonuclease" evidence="4">
    <location>
        <begin position="22"/>
        <end position="193"/>
    </location>
</feature>
<dbReference type="EC" id="2.7.7.7" evidence="5"/>
<keyword evidence="1" id="KW-0540">Nuclease</keyword>
<dbReference type="EMBL" id="JACHNH010000001">
    <property type="protein sequence ID" value="MBB4762905.1"/>
    <property type="molecule type" value="Genomic_DNA"/>
</dbReference>
<name>A0A7W7MQT6_9ACTN</name>
<gene>
    <name evidence="5" type="ORF">BJ971_003461</name>
</gene>
<dbReference type="NCBIfam" id="TIGR00573">
    <property type="entry name" value="dnaq"/>
    <property type="match status" value="1"/>
</dbReference>
<evidence type="ECO:0000313" key="5">
    <source>
        <dbReference type="EMBL" id="MBB4762905.1"/>
    </source>
</evidence>
<dbReference type="GO" id="GO:0003677">
    <property type="term" value="F:DNA binding"/>
    <property type="evidence" value="ECO:0007669"/>
    <property type="project" value="InterPro"/>
</dbReference>
<proteinExistence type="predicted"/>
<comment type="caution">
    <text evidence="5">The sequence shown here is derived from an EMBL/GenBank/DDBJ whole genome shotgun (WGS) entry which is preliminary data.</text>
</comment>